<sequence length="173" mass="18103">MAENEDEYGPVDYLIVEFPAGAQNFTGEIAEEIVRLVDAGTIRVIDMIVITKDAEGNLDAVELSDTEDLGPLTQIEAGLAGLLAEDDVEILAAEMSPGSVAGVLVYENLWAAPFAAAARRAGGVVIADGRVNPVDVAAAFAALELVEAEAEFDEALDEAVEAEIAAEEAAENR</sequence>
<feature type="coiled-coil region" evidence="1">
    <location>
        <begin position="138"/>
        <end position="172"/>
    </location>
</feature>
<evidence type="ECO:0000256" key="1">
    <source>
        <dbReference type="SAM" id="Coils"/>
    </source>
</evidence>
<evidence type="ECO:0000313" key="2">
    <source>
        <dbReference type="EMBL" id="GAA1684114.1"/>
    </source>
</evidence>
<evidence type="ECO:0008006" key="4">
    <source>
        <dbReference type="Google" id="ProtNLM"/>
    </source>
</evidence>
<dbReference type="InterPro" id="IPR046288">
    <property type="entry name" value="DUF6325"/>
</dbReference>
<dbReference type="RefSeq" id="WP_344055685.1">
    <property type="nucleotide sequence ID" value="NZ_BAAAPK010000001.1"/>
</dbReference>
<accession>A0ABN2H9J2</accession>
<name>A0ABN2H9J2_9MICO</name>
<gene>
    <name evidence="2" type="ORF">GCM10009807_29930</name>
</gene>
<comment type="caution">
    <text evidence="2">The sequence shown here is derived from an EMBL/GenBank/DDBJ whole genome shotgun (WGS) entry which is preliminary data.</text>
</comment>
<proteinExistence type="predicted"/>
<keyword evidence="1" id="KW-0175">Coiled coil</keyword>
<evidence type="ECO:0000313" key="3">
    <source>
        <dbReference type="Proteomes" id="UP001500596"/>
    </source>
</evidence>
<keyword evidence="3" id="KW-1185">Reference proteome</keyword>
<reference evidence="2 3" key="1">
    <citation type="journal article" date="2019" name="Int. J. Syst. Evol. Microbiol.">
        <title>The Global Catalogue of Microorganisms (GCM) 10K type strain sequencing project: providing services to taxonomists for standard genome sequencing and annotation.</title>
        <authorList>
            <consortium name="The Broad Institute Genomics Platform"/>
            <consortium name="The Broad Institute Genome Sequencing Center for Infectious Disease"/>
            <person name="Wu L."/>
            <person name="Ma J."/>
        </authorList>
    </citation>
    <scope>NUCLEOTIDE SEQUENCE [LARGE SCALE GENOMIC DNA]</scope>
    <source>
        <strain evidence="2 3">JCM 15575</strain>
    </source>
</reference>
<dbReference type="Proteomes" id="UP001500596">
    <property type="component" value="Unassembled WGS sequence"/>
</dbReference>
<dbReference type="Pfam" id="PF19850">
    <property type="entry name" value="DUF6325"/>
    <property type="match status" value="1"/>
</dbReference>
<organism evidence="2 3">
    <name type="scientific">Microbacterium lacus</name>
    <dbReference type="NCBI Taxonomy" id="415217"/>
    <lineage>
        <taxon>Bacteria</taxon>
        <taxon>Bacillati</taxon>
        <taxon>Actinomycetota</taxon>
        <taxon>Actinomycetes</taxon>
        <taxon>Micrococcales</taxon>
        <taxon>Microbacteriaceae</taxon>
        <taxon>Microbacterium</taxon>
    </lineage>
</organism>
<dbReference type="EMBL" id="BAAAPK010000001">
    <property type="protein sequence ID" value="GAA1684114.1"/>
    <property type="molecule type" value="Genomic_DNA"/>
</dbReference>
<protein>
    <recommendedName>
        <fullName evidence="4">DUF1269 domain-containing protein</fullName>
    </recommendedName>
</protein>